<evidence type="ECO:0000256" key="2">
    <source>
        <dbReference type="ARBA" id="ARBA00009677"/>
    </source>
</evidence>
<feature type="domain" description="Flagellar basal body rod protein N-terminal" evidence="5">
    <location>
        <begin position="8"/>
        <end position="38"/>
    </location>
</feature>
<comment type="subcellular location">
    <subcellularLocation>
        <location evidence="1 4">Bacterial flagellum basal body</location>
    </subcellularLocation>
</comment>
<accession>A0A7C5X177</accession>
<keyword evidence="8" id="KW-0966">Cell projection</keyword>
<dbReference type="PANTHER" id="PTHR30435:SF19">
    <property type="entry name" value="FLAGELLAR BASAL-BODY ROD PROTEIN FLGG"/>
    <property type="match status" value="1"/>
</dbReference>
<evidence type="ECO:0000259" key="6">
    <source>
        <dbReference type="Pfam" id="PF06429"/>
    </source>
</evidence>
<evidence type="ECO:0000256" key="1">
    <source>
        <dbReference type="ARBA" id="ARBA00004117"/>
    </source>
</evidence>
<dbReference type="AlphaFoldDB" id="A0A7C5X177"/>
<name>A0A7C5X177_9AQUI</name>
<dbReference type="InterPro" id="IPR001444">
    <property type="entry name" value="Flag_bb_rod_N"/>
</dbReference>
<dbReference type="GO" id="GO:0071978">
    <property type="term" value="P:bacterial-type flagellum-dependent swarming motility"/>
    <property type="evidence" value="ECO:0007669"/>
    <property type="project" value="TreeGrafter"/>
</dbReference>
<dbReference type="Pfam" id="PF22692">
    <property type="entry name" value="LlgE_F_G_D1"/>
    <property type="match status" value="1"/>
</dbReference>
<keyword evidence="8" id="KW-0282">Flagellum</keyword>
<evidence type="ECO:0000256" key="3">
    <source>
        <dbReference type="ARBA" id="ARBA00023143"/>
    </source>
</evidence>
<dbReference type="InterPro" id="IPR020013">
    <property type="entry name" value="Flagellar_FlgE/F/G"/>
</dbReference>
<evidence type="ECO:0000259" key="7">
    <source>
        <dbReference type="Pfam" id="PF22692"/>
    </source>
</evidence>
<feature type="domain" description="Flagellar basal-body/hook protein C-terminal" evidence="6">
    <location>
        <begin position="194"/>
        <end position="238"/>
    </location>
</feature>
<keyword evidence="8" id="KW-0969">Cilium</keyword>
<comment type="similarity">
    <text evidence="2 4">Belongs to the flagella basal body rod proteins family.</text>
</comment>
<proteinExistence type="inferred from homology"/>
<dbReference type="InterPro" id="IPR019776">
    <property type="entry name" value="Flagellar_basal_body_rod_CS"/>
</dbReference>
<dbReference type="SUPFAM" id="SSF117143">
    <property type="entry name" value="Flagellar hook protein flgE"/>
    <property type="match status" value="1"/>
</dbReference>
<dbReference type="Pfam" id="PF00460">
    <property type="entry name" value="Flg_bb_rod"/>
    <property type="match status" value="1"/>
</dbReference>
<feature type="domain" description="Flagellar hook protein FlgE/F/G-like D1" evidence="7">
    <location>
        <begin position="94"/>
        <end position="143"/>
    </location>
</feature>
<reference evidence="8" key="1">
    <citation type="journal article" date="2020" name="mSystems">
        <title>Genome- and Community-Level Interaction Insights into Carbon Utilization and Element Cycling Functions of Hydrothermarchaeota in Hydrothermal Sediment.</title>
        <authorList>
            <person name="Zhou Z."/>
            <person name="Liu Y."/>
            <person name="Xu W."/>
            <person name="Pan J."/>
            <person name="Luo Z.H."/>
            <person name="Li M."/>
        </authorList>
    </citation>
    <scope>NUCLEOTIDE SEQUENCE [LARGE SCALE GENOMIC DNA]</scope>
    <source>
        <strain evidence="8">SpSt-114</strain>
    </source>
</reference>
<dbReference type="EMBL" id="DSAC01000071">
    <property type="protein sequence ID" value="HHO74193.1"/>
    <property type="molecule type" value="Genomic_DNA"/>
</dbReference>
<evidence type="ECO:0000259" key="5">
    <source>
        <dbReference type="Pfam" id="PF00460"/>
    </source>
</evidence>
<protein>
    <submittedName>
        <fullName evidence="8">Flagellar hook-basal body protein</fullName>
    </submittedName>
</protein>
<dbReference type="InterPro" id="IPR037925">
    <property type="entry name" value="FlgE/F/G-like"/>
</dbReference>
<comment type="caution">
    <text evidence="8">The sequence shown here is derived from an EMBL/GenBank/DDBJ whole genome shotgun (WGS) entry which is preliminary data.</text>
</comment>
<dbReference type="InterPro" id="IPR010930">
    <property type="entry name" value="Flg_bb/hook_C_dom"/>
</dbReference>
<dbReference type="Pfam" id="PF06429">
    <property type="entry name" value="Flg_bbr_C"/>
    <property type="match status" value="1"/>
</dbReference>
<dbReference type="NCBIfam" id="TIGR03506">
    <property type="entry name" value="FlgEFG_subfam"/>
    <property type="match status" value="1"/>
</dbReference>
<evidence type="ECO:0000256" key="4">
    <source>
        <dbReference type="RuleBase" id="RU362116"/>
    </source>
</evidence>
<dbReference type="InterPro" id="IPR053967">
    <property type="entry name" value="LlgE_F_G-like_D1"/>
</dbReference>
<evidence type="ECO:0000313" key="8">
    <source>
        <dbReference type="EMBL" id="HHO74193.1"/>
    </source>
</evidence>
<dbReference type="PANTHER" id="PTHR30435">
    <property type="entry name" value="FLAGELLAR PROTEIN"/>
    <property type="match status" value="1"/>
</dbReference>
<organism evidence="8">
    <name type="scientific">Thermocrinis ruber</name>
    <dbReference type="NCBI Taxonomy" id="75906"/>
    <lineage>
        <taxon>Bacteria</taxon>
        <taxon>Pseudomonadati</taxon>
        <taxon>Aquificota</taxon>
        <taxon>Aquificia</taxon>
        <taxon>Aquificales</taxon>
        <taxon>Aquificaceae</taxon>
        <taxon>Thermocrinis</taxon>
    </lineage>
</organism>
<dbReference type="PROSITE" id="PS00588">
    <property type="entry name" value="FLAGELLA_BB_ROD"/>
    <property type="match status" value="1"/>
</dbReference>
<sequence>MPIDYQGIYVLSSGMLLQERKLEIITNNLANVDTPAFKMDVGLVSLWDTPNGQREVDNSPENPTNNFVYPLMERVSVIMLQGPIRETGNPLDLAIEGEGFFAVRSEGQIFYTRKGNFRIDREGYLVNELGMRVLDEGGRDIRVVGNLKVAPDGSLFTEGGPIGRLGVYTLNQPQKVGRDLFTGQPQRAQNFRVMQGFLEGSNVNPILEMAKLIETHRAHEVYSNLIRALDQTHERAINSLV</sequence>
<gene>
    <name evidence="8" type="ORF">ENN04_06075</name>
</gene>
<dbReference type="GO" id="GO:0009425">
    <property type="term" value="C:bacterial-type flagellum basal body"/>
    <property type="evidence" value="ECO:0007669"/>
    <property type="project" value="UniProtKB-SubCell"/>
</dbReference>
<keyword evidence="3 4" id="KW-0975">Bacterial flagellum</keyword>